<sequence>MRKANYYGKTERNVTHYYQTVEHNLLEEMTAELEASSQYAERRERDRAILERVELFLEEDATREHHQKRHEIAADRRFGDVADLRGEYEYAPVDADQKARKRRVEKLPLIAQHSVHIAPAARERNCDQARNH</sequence>
<proteinExistence type="predicted"/>
<organism evidence="1">
    <name type="scientific">bioreactor metagenome</name>
    <dbReference type="NCBI Taxonomy" id="1076179"/>
    <lineage>
        <taxon>unclassified sequences</taxon>
        <taxon>metagenomes</taxon>
        <taxon>ecological metagenomes</taxon>
    </lineage>
</organism>
<accession>A0A645BA50</accession>
<comment type="caution">
    <text evidence="1">The sequence shown here is derived from an EMBL/GenBank/DDBJ whole genome shotgun (WGS) entry which is preliminary data.</text>
</comment>
<dbReference type="EMBL" id="VSSQ01018755">
    <property type="protein sequence ID" value="MPM62222.1"/>
    <property type="molecule type" value="Genomic_DNA"/>
</dbReference>
<gene>
    <name evidence="1" type="ORF">SDC9_109088</name>
</gene>
<protein>
    <submittedName>
        <fullName evidence="1">Uncharacterized protein</fullName>
    </submittedName>
</protein>
<evidence type="ECO:0000313" key="1">
    <source>
        <dbReference type="EMBL" id="MPM62222.1"/>
    </source>
</evidence>
<name>A0A645BA50_9ZZZZ</name>
<dbReference type="AlphaFoldDB" id="A0A645BA50"/>
<reference evidence="1" key="1">
    <citation type="submission" date="2019-08" db="EMBL/GenBank/DDBJ databases">
        <authorList>
            <person name="Kucharzyk K."/>
            <person name="Murdoch R.W."/>
            <person name="Higgins S."/>
            <person name="Loffler F."/>
        </authorList>
    </citation>
    <scope>NUCLEOTIDE SEQUENCE</scope>
</reference>